<proteinExistence type="predicted"/>
<dbReference type="eggNOG" id="ENOG502N5KB">
    <property type="taxonomic scope" value="Archaea"/>
</dbReference>
<feature type="transmembrane region" description="Helical" evidence="1">
    <location>
        <begin position="47"/>
        <end position="67"/>
    </location>
</feature>
<dbReference type="AlphaFoldDB" id="M0CY37"/>
<feature type="transmembrane region" description="Helical" evidence="1">
    <location>
        <begin position="21"/>
        <end position="41"/>
    </location>
</feature>
<name>M0CY37_9EURY</name>
<dbReference type="EMBL" id="AOIU01000011">
    <property type="protein sequence ID" value="ELZ28146.1"/>
    <property type="molecule type" value="Genomic_DNA"/>
</dbReference>
<evidence type="ECO:0000313" key="3">
    <source>
        <dbReference type="Proteomes" id="UP000011626"/>
    </source>
</evidence>
<gene>
    <name evidence="2" type="ORF">C475_05055</name>
</gene>
<reference evidence="2 3" key="1">
    <citation type="journal article" date="2014" name="PLoS Genet.">
        <title>Phylogenetically driven sequencing of extremely halophilic archaea reveals strategies for static and dynamic osmo-response.</title>
        <authorList>
            <person name="Becker E.A."/>
            <person name="Seitzer P.M."/>
            <person name="Tritt A."/>
            <person name="Larsen D."/>
            <person name="Krusor M."/>
            <person name="Yao A.I."/>
            <person name="Wu D."/>
            <person name="Madern D."/>
            <person name="Eisen J.A."/>
            <person name="Darling A.E."/>
            <person name="Facciotti M.T."/>
        </authorList>
    </citation>
    <scope>NUCLEOTIDE SEQUENCE [LARGE SCALE GENOMIC DNA]</scope>
    <source>
        <strain evidence="2 3">2-9-1</strain>
    </source>
</reference>
<keyword evidence="1" id="KW-0812">Transmembrane</keyword>
<sequence>MAQTVLREASNRAGGTAIAARAGLSLMGLLEAVLVFAVGYVCGAVTRIFAGIAALLALLLVILGVALPSSIVGIADPILAVYLGNELLFLSGFLFAISHNPAGETEGD</sequence>
<accession>M0CY37</accession>
<keyword evidence="3" id="KW-1185">Reference proteome</keyword>
<feature type="transmembrane region" description="Helical" evidence="1">
    <location>
        <begin position="79"/>
        <end position="98"/>
    </location>
</feature>
<evidence type="ECO:0000313" key="2">
    <source>
        <dbReference type="EMBL" id="ELZ28146.1"/>
    </source>
</evidence>
<dbReference type="Proteomes" id="UP000011626">
    <property type="component" value="Unassembled WGS sequence"/>
</dbReference>
<evidence type="ECO:0000256" key="1">
    <source>
        <dbReference type="SAM" id="Phobius"/>
    </source>
</evidence>
<organism evidence="2 3">
    <name type="scientific">Halosimplex carlsbadense 2-9-1</name>
    <dbReference type="NCBI Taxonomy" id="797114"/>
    <lineage>
        <taxon>Archaea</taxon>
        <taxon>Methanobacteriati</taxon>
        <taxon>Methanobacteriota</taxon>
        <taxon>Stenosarchaea group</taxon>
        <taxon>Halobacteria</taxon>
        <taxon>Halobacteriales</taxon>
        <taxon>Haloarculaceae</taxon>
        <taxon>Halosimplex</taxon>
    </lineage>
</organism>
<comment type="caution">
    <text evidence="2">The sequence shown here is derived from an EMBL/GenBank/DDBJ whole genome shotgun (WGS) entry which is preliminary data.</text>
</comment>
<protein>
    <submittedName>
        <fullName evidence="2">Uncharacterized protein</fullName>
    </submittedName>
</protein>
<keyword evidence="1" id="KW-0472">Membrane</keyword>
<keyword evidence="1" id="KW-1133">Transmembrane helix</keyword>